<comment type="subcellular location">
    <subcellularLocation>
        <location evidence="1 7">Endoplasmic reticulum membrane</location>
        <topology evidence="1 7">Multi-pass membrane protein</topology>
    </subcellularLocation>
</comment>
<feature type="non-terminal residue" evidence="8">
    <location>
        <position position="82"/>
    </location>
</feature>
<dbReference type="Pfam" id="PF07297">
    <property type="entry name" value="DPM2"/>
    <property type="match status" value="1"/>
</dbReference>
<evidence type="ECO:0000256" key="4">
    <source>
        <dbReference type="ARBA" id="ARBA00022824"/>
    </source>
</evidence>
<protein>
    <recommendedName>
        <fullName evidence="7">Dolichol phosphate-mannose biosynthesis regulatory protein</fullName>
    </recommendedName>
</protein>
<dbReference type="GO" id="GO:0006506">
    <property type="term" value="P:GPI anchor biosynthetic process"/>
    <property type="evidence" value="ECO:0007669"/>
    <property type="project" value="TreeGrafter"/>
</dbReference>
<evidence type="ECO:0000256" key="2">
    <source>
        <dbReference type="ARBA" id="ARBA00005478"/>
    </source>
</evidence>
<keyword evidence="6 7" id="KW-0472">Membrane</keyword>
<keyword evidence="9" id="KW-1185">Reference proteome</keyword>
<evidence type="ECO:0000256" key="6">
    <source>
        <dbReference type="ARBA" id="ARBA00023136"/>
    </source>
</evidence>
<evidence type="ECO:0000256" key="3">
    <source>
        <dbReference type="ARBA" id="ARBA00022692"/>
    </source>
</evidence>
<dbReference type="PANTHER" id="PTHR15039">
    <property type="entry name" value="DOLICHOL PHOSPHATE-MANNOSE BIOSYNTHESIS REGULATORY PROTEIN"/>
    <property type="match status" value="1"/>
</dbReference>
<evidence type="ECO:0000256" key="5">
    <source>
        <dbReference type="ARBA" id="ARBA00022989"/>
    </source>
</evidence>
<evidence type="ECO:0000256" key="1">
    <source>
        <dbReference type="ARBA" id="ARBA00004477"/>
    </source>
</evidence>
<feature type="transmembrane region" description="Helical" evidence="7">
    <location>
        <begin position="7"/>
        <end position="32"/>
    </location>
</feature>
<sequence>QTSSDKAVGALALLVAAIVFIYYTLWAIILPFFPPTHSIHDYFPEREWAVRIPALILVVGLAAVGSFVGSVLIKEGRKRRAK</sequence>
<comment type="function">
    <text evidence="7">Regulatory subunit of the dolichol-phosphate mannose (DPM) synthase complex; essential for the ER localization.</text>
</comment>
<evidence type="ECO:0000313" key="8">
    <source>
        <dbReference type="EMBL" id="KAF9510795.1"/>
    </source>
</evidence>
<comment type="subunit">
    <text evidence="7">Component of the dolichol-phosphate mannose (DPM) synthase complex.</text>
</comment>
<dbReference type="AlphaFoldDB" id="A0A9P6ASU3"/>
<proteinExistence type="inferred from homology"/>
<dbReference type="PANTHER" id="PTHR15039:SF11">
    <property type="entry name" value="DOLICHOL PHOSPHATE-MANNOSE BIOSYNTHESIS REGULATORY PROTEIN"/>
    <property type="match status" value="1"/>
</dbReference>
<keyword evidence="5 7" id="KW-1133">Transmembrane helix</keyword>
<gene>
    <name evidence="8" type="ORF">BS47DRAFT_1246773</name>
</gene>
<dbReference type="GO" id="GO:0030234">
    <property type="term" value="F:enzyme regulator activity"/>
    <property type="evidence" value="ECO:0007669"/>
    <property type="project" value="UniProtKB-UniRule"/>
</dbReference>
<organism evidence="8 9">
    <name type="scientific">Hydnum rufescens UP504</name>
    <dbReference type="NCBI Taxonomy" id="1448309"/>
    <lineage>
        <taxon>Eukaryota</taxon>
        <taxon>Fungi</taxon>
        <taxon>Dikarya</taxon>
        <taxon>Basidiomycota</taxon>
        <taxon>Agaricomycotina</taxon>
        <taxon>Agaricomycetes</taxon>
        <taxon>Cantharellales</taxon>
        <taxon>Hydnaceae</taxon>
        <taxon>Hydnum</taxon>
    </lineage>
</organism>
<reference evidence="8" key="1">
    <citation type="journal article" date="2020" name="Nat. Commun.">
        <title>Large-scale genome sequencing of mycorrhizal fungi provides insights into the early evolution of symbiotic traits.</title>
        <authorList>
            <person name="Miyauchi S."/>
            <person name="Kiss E."/>
            <person name="Kuo A."/>
            <person name="Drula E."/>
            <person name="Kohler A."/>
            <person name="Sanchez-Garcia M."/>
            <person name="Morin E."/>
            <person name="Andreopoulos B."/>
            <person name="Barry K.W."/>
            <person name="Bonito G."/>
            <person name="Buee M."/>
            <person name="Carver A."/>
            <person name="Chen C."/>
            <person name="Cichocki N."/>
            <person name="Clum A."/>
            <person name="Culley D."/>
            <person name="Crous P.W."/>
            <person name="Fauchery L."/>
            <person name="Girlanda M."/>
            <person name="Hayes R.D."/>
            <person name="Keri Z."/>
            <person name="LaButti K."/>
            <person name="Lipzen A."/>
            <person name="Lombard V."/>
            <person name="Magnuson J."/>
            <person name="Maillard F."/>
            <person name="Murat C."/>
            <person name="Nolan M."/>
            <person name="Ohm R.A."/>
            <person name="Pangilinan J."/>
            <person name="Pereira M.F."/>
            <person name="Perotto S."/>
            <person name="Peter M."/>
            <person name="Pfister S."/>
            <person name="Riley R."/>
            <person name="Sitrit Y."/>
            <person name="Stielow J.B."/>
            <person name="Szollosi G."/>
            <person name="Zifcakova L."/>
            <person name="Stursova M."/>
            <person name="Spatafora J.W."/>
            <person name="Tedersoo L."/>
            <person name="Vaario L.M."/>
            <person name="Yamada A."/>
            <person name="Yan M."/>
            <person name="Wang P."/>
            <person name="Xu J."/>
            <person name="Bruns T."/>
            <person name="Baldrian P."/>
            <person name="Vilgalys R."/>
            <person name="Dunand C."/>
            <person name="Henrissat B."/>
            <person name="Grigoriev I.V."/>
            <person name="Hibbett D."/>
            <person name="Nagy L.G."/>
            <person name="Martin F.M."/>
        </authorList>
    </citation>
    <scope>NUCLEOTIDE SEQUENCE</scope>
    <source>
        <strain evidence="8">UP504</strain>
    </source>
</reference>
<feature type="non-terminal residue" evidence="8">
    <location>
        <position position="1"/>
    </location>
</feature>
<comment type="caution">
    <text evidence="8">The sequence shown here is derived from an EMBL/GenBank/DDBJ whole genome shotgun (WGS) entry which is preliminary data.</text>
</comment>
<name>A0A9P6ASU3_9AGAM</name>
<evidence type="ECO:0000313" key="9">
    <source>
        <dbReference type="Proteomes" id="UP000886523"/>
    </source>
</evidence>
<dbReference type="GO" id="GO:0005789">
    <property type="term" value="C:endoplasmic reticulum membrane"/>
    <property type="evidence" value="ECO:0007669"/>
    <property type="project" value="UniProtKB-SubCell"/>
</dbReference>
<dbReference type="Proteomes" id="UP000886523">
    <property type="component" value="Unassembled WGS sequence"/>
</dbReference>
<keyword evidence="3 7" id="KW-0812">Transmembrane</keyword>
<feature type="transmembrane region" description="Helical" evidence="7">
    <location>
        <begin position="52"/>
        <end position="73"/>
    </location>
</feature>
<dbReference type="OrthoDB" id="311279at2759"/>
<comment type="similarity">
    <text evidence="2 7">Belongs to the DPM2 family.</text>
</comment>
<dbReference type="EMBL" id="MU129010">
    <property type="protein sequence ID" value="KAF9510795.1"/>
    <property type="molecule type" value="Genomic_DNA"/>
</dbReference>
<keyword evidence="4 7" id="KW-0256">Endoplasmic reticulum</keyword>
<dbReference type="GO" id="GO:0033185">
    <property type="term" value="C:dolichol-phosphate-mannose synthase complex"/>
    <property type="evidence" value="ECO:0007669"/>
    <property type="project" value="TreeGrafter"/>
</dbReference>
<accession>A0A9P6ASU3</accession>
<dbReference type="InterPro" id="IPR009914">
    <property type="entry name" value="DPM2"/>
</dbReference>
<dbReference type="GO" id="GO:0180047">
    <property type="term" value="P:dolichol phosphate mannose biosynthetic process"/>
    <property type="evidence" value="ECO:0007669"/>
    <property type="project" value="InterPro"/>
</dbReference>
<comment type="pathway">
    <text evidence="7">Protein modification; protein glycosylation.</text>
</comment>
<evidence type="ECO:0000256" key="7">
    <source>
        <dbReference type="RuleBase" id="RU365084"/>
    </source>
</evidence>